<dbReference type="AlphaFoldDB" id="A0AAV4NKT0"/>
<sequence>MNYHCQCSPRFLRSGSSHFLVHRQHCPTFREVLRINQNCIKVKNIFSISSISHRQRKSLTPKWDNFLPHCQGPLQSMEMGGTAHTLLRREESSSETLFQIKISPTVQHSTEE</sequence>
<reference evidence="1 2" key="1">
    <citation type="submission" date="2021-06" db="EMBL/GenBank/DDBJ databases">
        <title>Caerostris darwini draft genome.</title>
        <authorList>
            <person name="Kono N."/>
            <person name="Arakawa K."/>
        </authorList>
    </citation>
    <scope>NUCLEOTIDE SEQUENCE [LARGE SCALE GENOMIC DNA]</scope>
</reference>
<dbReference type="EMBL" id="BPLQ01001730">
    <property type="protein sequence ID" value="GIX84561.1"/>
    <property type="molecule type" value="Genomic_DNA"/>
</dbReference>
<evidence type="ECO:0000313" key="2">
    <source>
        <dbReference type="Proteomes" id="UP001054837"/>
    </source>
</evidence>
<organism evidence="1 2">
    <name type="scientific">Caerostris darwini</name>
    <dbReference type="NCBI Taxonomy" id="1538125"/>
    <lineage>
        <taxon>Eukaryota</taxon>
        <taxon>Metazoa</taxon>
        <taxon>Ecdysozoa</taxon>
        <taxon>Arthropoda</taxon>
        <taxon>Chelicerata</taxon>
        <taxon>Arachnida</taxon>
        <taxon>Araneae</taxon>
        <taxon>Araneomorphae</taxon>
        <taxon>Entelegynae</taxon>
        <taxon>Araneoidea</taxon>
        <taxon>Araneidae</taxon>
        <taxon>Caerostris</taxon>
    </lineage>
</organism>
<gene>
    <name evidence="1" type="ORF">CDAR_215871</name>
</gene>
<evidence type="ECO:0000313" key="1">
    <source>
        <dbReference type="EMBL" id="GIX84561.1"/>
    </source>
</evidence>
<comment type="caution">
    <text evidence="1">The sequence shown here is derived from an EMBL/GenBank/DDBJ whole genome shotgun (WGS) entry which is preliminary data.</text>
</comment>
<name>A0AAV4NKT0_9ARAC</name>
<protein>
    <submittedName>
        <fullName evidence="1">Uncharacterized protein</fullName>
    </submittedName>
</protein>
<accession>A0AAV4NKT0</accession>
<proteinExistence type="predicted"/>
<dbReference type="Proteomes" id="UP001054837">
    <property type="component" value="Unassembled WGS sequence"/>
</dbReference>
<keyword evidence="2" id="KW-1185">Reference proteome</keyword>